<accession>A0A210RW10</accession>
<feature type="transmembrane region" description="Helical" evidence="5">
    <location>
        <begin position="99"/>
        <end position="122"/>
    </location>
</feature>
<sequence length="125" mass="14112">MITNYFLSGMVGIMLFFTVVVAPTVFKVLPVEWSSKYVRNFFPKYYATLGLITLICVFTEPDIANKVLLGICAALFAFTLFYLTGKINHAKDSGQGRQFHWLHGTSVVINLFQLISFLYLLVISS</sequence>
<dbReference type="EMBL" id="NAIA01000003">
    <property type="protein sequence ID" value="OWF65193.1"/>
    <property type="molecule type" value="Genomic_DNA"/>
</dbReference>
<comment type="caution">
    <text evidence="7">The sequence shown here is derived from an EMBL/GenBank/DDBJ whole genome shotgun (WGS) entry which is preliminary data.</text>
</comment>
<dbReference type="InterPro" id="IPR025423">
    <property type="entry name" value="TMEM205-like"/>
</dbReference>
<dbReference type="RefSeq" id="WP_087909390.1">
    <property type="nucleotide sequence ID" value="NZ_NAIA01000003.1"/>
</dbReference>
<keyword evidence="2 5" id="KW-0812">Transmembrane</keyword>
<evidence type="ECO:0000313" key="8">
    <source>
        <dbReference type="Proteomes" id="UP000196880"/>
    </source>
</evidence>
<evidence type="ECO:0000259" key="6">
    <source>
        <dbReference type="Pfam" id="PF13664"/>
    </source>
</evidence>
<gene>
    <name evidence="7" type="ORF">B6A14_05110</name>
</gene>
<protein>
    <recommendedName>
        <fullName evidence="6">TMEM205-like domain-containing protein</fullName>
    </recommendedName>
</protein>
<comment type="subcellular location">
    <subcellularLocation>
        <location evidence="1">Membrane</location>
    </subcellularLocation>
</comment>
<dbReference type="Proteomes" id="UP000196880">
    <property type="component" value="Unassembled WGS sequence"/>
</dbReference>
<evidence type="ECO:0000256" key="5">
    <source>
        <dbReference type="SAM" id="Phobius"/>
    </source>
</evidence>
<evidence type="ECO:0000256" key="3">
    <source>
        <dbReference type="ARBA" id="ARBA00022989"/>
    </source>
</evidence>
<evidence type="ECO:0000313" key="7">
    <source>
        <dbReference type="EMBL" id="OWF65193.1"/>
    </source>
</evidence>
<dbReference type="OrthoDB" id="5741001at2"/>
<keyword evidence="4 5" id="KW-0472">Membrane</keyword>
<evidence type="ECO:0000256" key="1">
    <source>
        <dbReference type="ARBA" id="ARBA00004370"/>
    </source>
</evidence>
<organism evidence="7 8">
    <name type="scientific">Polynucleobacter hirudinilacicola</name>
    <dbReference type="NCBI Taxonomy" id="1743166"/>
    <lineage>
        <taxon>Bacteria</taxon>
        <taxon>Pseudomonadati</taxon>
        <taxon>Pseudomonadota</taxon>
        <taxon>Betaproteobacteria</taxon>
        <taxon>Burkholderiales</taxon>
        <taxon>Burkholderiaceae</taxon>
        <taxon>Polynucleobacter</taxon>
    </lineage>
</organism>
<dbReference type="GO" id="GO:0016020">
    <property type="term" value="C:membrane"/>
    <property type="evidence" value="ECO:0007669"/>
    <property type="project" value="UniProtKB-SubCell"/>
</dbReference>
<keyword evidence="8" id="KW-1185">Reference proteome</keyword>
<keyword evidence="3 5" id="KW-1133">Transmembrane helix</keyword>
<evidence type="ECO:0000256" key="2">
    <source>
        <dbReference type="ARBA" id="ARBA00022692"/>
    </source>
</evidence>
<feature type="domain" description="TMEM205-like" evidence="6">
    <location>
        <begin position="7"/>
        <end position="94"/>
    </location>
</feature>
<feature type="transmembrane region" description="Helical" evidence="5">
    <location>
        <begin position="67"/>
        <end position="87"/>
    </location>
</feature>
<evidence type="ECO:0000256" key="4">
    <source>
        <dbReference type="ARBA" id="ARBA00023136"/>
    </source>
</evidence>
<feature type="transmembrane region" description="Helical" evidence="5">
    <location>
        <begin position="41"/>
        <end position="61"/>
    </location>
</feature>
<dbReference type="Pfam" id="PF13664">
    <property type="entry name" value="DUF4149"/>
    <property type="match status" value="1"/>
</dbReference>
<name>A0A210RW10_9BURK</name>
<proteinExistence type="predicted"/>
<reference evidence="7 8" key="1">
    <citation type="submission" date="2017-03" db="EMBL/GenBank/DDBJ databases">
        <title>New species Polynucleobacter sp. MWH-EgelM1-30-B4.</title>
        <authorList>
            <person name="Hahn M.W."/>
        </authorList>
    </citation>
    <scope>NUCLEOTIDE SEQUENCE [LARGE SCALE GENOMIC DNA]</scope>
    <source>
        <strain evidence="7 8">MWH-EgelM1-30-B4</strain>
    </source>
</reference>
<dbReference type="AlphaFoldDB" id="A0A210RW10"/>
<feature type="transmembrane region" description="Helical" evidence="5">
    <location>
        <begin position="6"/>
        <end position="29"/>
    </location>
</feature>